<accession>A0ABT2MSN5</accession>
<comment type="caution">
    <text evidence="1">The sequence shown here is derived from an EMBL/GenBank/DDBJ whole genome shotgun (WGS) entry which is preliminary data.</text>
</comment>
<evidence type="ECO:0000313" key="1">
    <source>
        <dbReference type="EMBL" id="MCT7967547.1"/>
    </source>
</evidence>
<dbReference type="Proteomes" id="UP001525890">
    <property type="component" value="Unassembled WGS sequence"/>
</dbReference>
<sequence>MRGHNQSELLPHSNPNQGLSRWVKNLPIHQVSAEYPDYSQVSRMWVGTVGEPKDPKLAGFTLPFEIFTLNVEAIRS</sequence>
<evidence type="ECO:0000313" key="2">
    <source>
        <dbReference type="Proteomes" id="UP001525890"/>
    </source>
</evidence>
<protein>
    <submittedName>
        <fullName evidence="1">Uncharacterized protein</fullName>
    </submittedName>
</protein>
<gene>
    <name evidence="1" type="ORF">NG799_14495</name>
</gene>
<name>A0ABT2MSN5_9CYAN</name>
<keyword evidence="2" id="KW-1185">Reference proteome</keyword>
<organism evidence="1 2">
    <name type="scientific">Laspinema palackyanum D2a</name>
    <dbReference type="NCBI Taxonomy" id="2953684"/>
    <lineage>
        <taxon>Bacteria</taxon>
        <taxon>Bacillati</taxon>
        <taxon>Cyanobacteriota</taxon>
        <taxon>Cyanophyceae</taxon>
        <taxon>Oscillatoriophycideae</taxon>
        <taxon>Oscillatoriales</taxon>
        <taxon>Laspinemataceae</taxon>
        <taxon>Laspinema</taxon>
        <taxon>Laspinema palackyanum</taxon>
    </lineage>
</organism>
<reference evidence="1 2" key="1">
    <citation type="journal article" date="2022" name="Front. Microbiol.">
        <title>High genomic differentiation and limited gene flow indicate recent cryptic speciation within the genus Laspinema (cyanobacteria).</title>
        <authorList>
            <person name="Stanojkovic A."/>
            <person name="Skoupy S."/>
            <person name="Skaloud P."/>
            <person name="Dvorak P."/>
        </authorList>
    </citation>
    <scope>NUCLEOTIDE SEQUENCE [LARGE SCALE GENOMIC DNA]</scope>
    <source>
        <strain evidence="1 2">D2a</strain>
    </source>
</reference>
<dbReference type="EMBL" id="JAMXFF010000020">
    <property type="protein sequence ID" value="MCT7967547.1"/>
    <property type="molecule type" value="Genomic_DNA"/>
</dbReference>
<proteinExistence type="predicted"/>